<proteinExistence type="predicted"/>
<protein>
    <submittedName>
        <fullName evidence="2">Uncharacterized protein</fullName>
    </submittedName>
</protein>
<feature type="compositionally biased region" description="Basic and acidic residues" evidence="1">
    <location>
        <begin position="98"/>
        <end position="107"/>
    </location>
</feature>
<dbReference type="EMBL" id="KZ613474">
    <property type="protein sequence ID" value="PMD23548.1"/>
    <property type="molecule type" value="Genomic_DNA"/>
</dbReference>
<accession>A0A2J6QBD8</accession>
<keyword evidence="3" id="KW-1185">Reference proteome</keyword>
<gene>
    <name evidence="2" type="ORF">NA56DRAFT_700939</name>
</gene>
<evidence type="ECO:0000313" key="3">
    <source>
        <dbReference type="Proteomes" id="UP000235672"/>
    </source>
</evidence>
<dbReference type="Proteomes" id="UP000235672">
    <property type="component" value="Unassembled WGS sequence"/>
</dbReference>
<sequence>MPMVDAITSHIAQLNSTLIFLSYQHISTMLFFSKAINAFLGPTCPPIIPPPTYLPQPTGSRPPPPPPSPTAQPPIQPVPPSLKFPPSKPARNKQAKQSKHERSQTDN</sequence>
<organism evidence="2 3">
    <name type="scientific">Hyaloscypha hepaticicola</name>
    <dbReference type="NCBI Taxonomy" id="2082293"/>
    <lineage>
        <taxon>Eukaryota</taxon>
        <taxon>Fungi</taxon>
        <taxon>Dikarya</taxon>
        <taxon>Ascomycota</taxon>
        <taxon>Pezizomycotina</taxon>
        <taxon>Leotiomycetes</taxon>
        <taxon>Helotiales</taxon>
        <taxon>Hyaloscyphaceae</taxon>
        <taxon>Hyaloscypha</taxon>
    </lineage>
</organism>
<reference evidence="2 3" key="1">
    <citation type="submission" date="2016-05" db="EMBL/GenBank/DDBJ databases">
        <title>A degradative enzymes factory behind the ericoid mycorrhizal symbiosis.</title>
        <authorList>
            <consortium name="DOE Joint Genome Institute"/>
            <person name="Martino E."/>
            <person name="Morin E."/>
            <person name="Grelet G."/>
            <person name="Kuo A."/>
            <person name="Kohler A."/>
            <person name="Daghino S."/>
            <person name="Barry K."/>
            <person name="Choi C."/>
            <person name="Cichocki N."/>
            <person name="Clum A."/>
            <person name="Copeland A."/>
            <person name="Hainaut M."/>
            <person name="Haridas S."/>
            <person name="Labutti K."/>
            <person name="Lindquist E."/>
            <person name="Lipzen A."/>
            <person name="Khouja H.-R."/>
            <person name="Murat C."/>
            <person name="Ohm R."/>
            <person name="Olson A."/>
            <person name="Spatafora J."/>
            <person name="Veneault-Fourrey C."/>
            <person name="Henrissat B."/>
            <person name="Grigoriev I."/>
            <person name="Martin F."/>
            <person name="Perotto S."/>
        </authorList>
    </citation>
    <scope>NUCLEOTIDE SEQUENCE [LARGE SCALE GENOMIC DNA]</scope>
    <source>
        <strain evidence="2 3">UAMH 7357</strain>
    </source>
</reference>
<evidence type="ECO:0000256" key="1">
    <source>
        <dbReference type="SAM" id="MobiDB-lite"/>
    </source>
</evidence>
<dbReference type="AlphaFoldDB" id="A0A2J6QBD8"/>
<evidence type="ECO:0000313" key="2">
    <source>
        <dbReference type="EMBL" id="PMD23548.1"/>
    </source>
</evidence>
<feature type="compositionally biased region" description="Pro residues" evidence="1">
    <location>
        <begin position="47"/>
        <end position="88"/>
    </location>
</feature>
<feature type="region of interest" description="Disordered" evidence="1">
    <location>
        <begin position="47"/>
        <end position="107"/>
    </location>
</feature>
<name>A0A2J6QBD8_9HELO</name>